<gene>
    <name evidence="2" type="ORF">MUG84_15865</name>
</gene>
<evidence type="ECO:0000259" key="1">
    <source>
        <dbReference type="Pfam" id="PF14285"/>
    </source>
</evidence>
<dbReference type="InterPro" id="IPR025377">
    <property type="entry name" value="DUF4367"/>
</dbReference>
<sequence>MEIKNKSGNVIGKIQIQSLQDENILDNIIHELRPGDGKGIYIADAVDNKFTQQTNYAAIEWDKGYEMLRDKLIPWKPRFPIHSVVNDIHVYYGFDNLNKHEIDEMIEESNRTGKNVVVRDLKPNNTLVGVSITYLTDNGTYKLSIFGTTKSRIQMPDNKNSKVNQLEIRGVEVFYISNIETEQLIWIEEDENGKALQYELIGRNISQDFLIMIAESMS</sequence>
<name>A0A9X1WQH5_9BACL</name>
<comment type="caution">
    <text evidence="2">The sequence shown here is derived from an EMBL/GenBank/DDBJ whole genome shotgun (WGS) entry which is preliminary data.</text>
</comment>
<dbReference type="AlphaFoldDB" id="A0A9X1WQH5"/>
<proteinExistence type="predicted"/>
<reference evidence="2" key="1">
    <citation type="submission" date="2022-04" db="EMBL/GenBank/DDBJ databases">
        <title>Paenibacillus mangrovi sp. nov., a novel endophytic bacterium isolated from bark of Kandelia candel.</title>
        <authorList>
            <person name="Tuo L."/>
        </authorList>
    </citation>
    <scope>NUCLEOTIDE SEQUENCE</scope>
    <source>
        <strain evidence="2">KQZ6P-2</strain>
    </source>
</reference>
<dbReference type="RefSeq" id="WP_244726360.1">
    <property type="nucleotide sequence ID" value="NZ_JALIRP010000006.1"/>
</dbReference>
<dbReference type="EMBL" id="JALIRP010000006">
    <property type="protein sequence ID" value="MCJ8013209.1"/>
    <property type="molecule type" value="Genomic_DNA"/>
</dbReference>
<feature type="domain" description="DUF4367" evidence="1">
    <location>
        <begin position="131"/>
        <end position="217"/>
    </location>
</feature>
<evidence type="ECO:0000313" key="2">
    <source>
        <dbReference type="EMBL" id="MCJ8013209.1"/>
    </source>
</evidence>
<keyword evidence="3" id="KW-1185">Reference proteome</keyword>
<dbReference type="Proteomes" id="UP001139347">
    <property type="component" value="Unassembled WGS sequence"/>
</dbReference>
<dbReference type="Pfam" id="PF14285">
    <property type="entry name" value="DUF4367"/>
    <property type="match status" value="1"/>
</dbReference>
<organism evidence="2 3">
    <name type="scientific">Paenibacillus mangrovi</name>
    <dbReference type="NCBI Taxonomy" id="2931978"/>
    <lineage>
        <taxon>Bacteria</taxon>
        <taxon>Bacillati</taxon>
        <taxon>Bacillota</taxon>
        <taxon>Bacilli</taxon>
        <taxon>Bacillales</taxon>
        <taxon>Paenibacillaceae</taxon>
        <taxon>Paenibacillus</taxon>
    </lineage>
</organism>
<protein>
    <recommendedName>
        <fullName evidence="1">DUF4367 domain-containing protein</fullName>
    </recommendedName>
</protein>
<accession>A0A9X1WQH5</accession>
<evidence type="ECO:0000313" key="3">
    <source>
        <dbReference type="Proteomes" id="UP001139347"/>
    </source>
</evidence>